<evidence type="ECO:0000256" key="4">
    <source>
        <dbReference type="ARBA" id="ARBA00023163"/>
    </source>
</evidence>
<keyword evidence="5" id="KW-0539">Nucleus</keyword>
<keyword evidence="9" id="KW-1185">Reference proteome</keyword>
<proteinExistence type="inferred from homology"/>
<dbReference type="EMBL" id="JBBWWQ010000014">
    <property type="protein sequence ID" value="KAK8931328.1"/>
    <property type="molecule type" value="Genomic_DNA"/>
</dbReference>
<dbReference type="Gene3D" id="4.10.280.10">
    <property type="entry name" value="Helix-loop-helix DNA-binding domain"/>
    <property type="match status" value="1"/>
</dbReference>
<dbReference type="GO" id="GO:0046983">
    <property type="term" value="F:protein dimerization activity"/>
    <property type="evidence" value="ECO:0007669"/>
    <property type="project" value="InterPro"/>
</dbReference>
<evidence type="ECO:0000313" key="9">
    <source>
        <dbReference type="Proteomes" id="UP001418222"/>
    </source>
</evidence>
<evidence type="ECO:0000256" key="6">
    <source>
        <dbReference type="SAM" id="Phobius"/>
    </source>
</evidence>
<dbReference type="SMART" id="SM00353">
    <property type="entry name" value="HLH"/>
    <property type="match status" value="1"/>
</dbReference>
<dbReference type="InterPro" id="IPR011598">
    <property type="entry name" value="bHLH_dom"/>
</dbReference>
<accession>A0AAP0G109</accession>
<name>A0AAP0G109_9ASPA</name>
<evidence type="ECO:0000256" key="2">
    <source>
        <dbReference type="ARBA" id="ARBA00005510"/>
    </source>
</evidence>
<protein>
    <submittedName>
        <fullName evidence="8">Transcription factor bHLH49</fullName>
    </submittedName>
</protein>
<evidence type="ECO:0000259" key="7">
    <source>
        <dbReference type="PROSITE" id="PS50888"/>
    </source>
</evidence>
<evidence type="ECO:0000313" key="8">
    <source>
        <dbReference type="EMBL" id="KAK8931328.1"/>
    </source>
</evidence>
<dbReference type="SUPFAM" id="SSF47459">
    <property type="entry name" value="HLH, helix-loop-helix DNA-binding domain"/>
    <property type="match status" value="1"/>
</dbReference>
<comment type="caution">
    <text evidence="8">The sequence shown here is derived from an EMBL/GenBank/DDBJ whole genome shotgun (WGS) entry which is preliminary data.</text>
</comment>
<keyword evidence="6" id="KW-0472">Membrane</keyword>
<comment type="similarity">
    <text evidence="2">Belongs to the bHLH protein family.</text>
</comment>
<evidence type="ECO:0000256" key="3">
    <source>
        <dbReference type="ARBA" id="ARBA00023015"/>
    </source>
</evidence>
<keyword evidence="6" id="KW-1133">Transmembrane helix</keyword>
<evidence type="ECO:0000256" key="5">
    <source>
        <dbReference type="ARBA" id="ARBA00023242"/>
    </source>
</evidence>
<keyword evidence="6" id="KW-0812">Transmembrane</keyword>
<dbReference type="PROSITE" id="PS50888">
    <property type="entry name" value="BHLH"/>
    <property type="match status" value="1"/>
</dbReference>
<gene>
    <name evidence="8" type="primary">BHLH49</name>
    <name evidence="8" type="ORF">KSP39_PZI016340</name>
</gene>
<reference evidence="8 9" key="1">
    <citation type="journal article" date="2022" name="Nat. Plants">
        <title>Genomes of leafy and leafless Platanthera orchids illuminate the evolution of mycoheterotrophy.</title>
        <authorList>
            <person name="Li M.H."/>
            <person name="Liu K.W."/>
            <person name="Li Z."/>
            <person name="Lu H.C."/>
            <person name="Ye Q.L."/>
            <person name="Zhang D."/>
            <person name="Wang J.Y."/>
            <person name="Li Y.F."/>
            <person name="Zhong Z.M."/>
            <person name="Liu X."/>
            <person name="Yu X."/>
            <person name="Liu D.K."/>
            <person name="Tu X.D."/>
            <person name="Liu B."/>
            <person name="Hao Y."/>
            <person name="Liao X.Y."/>
            <person name="Jiang Y.T."/>
            <person name="Sun W.H."/>
            <person name="Chen J."/>
            <person name="Chen Y.Q."/>
            <person name="Ai Y."/>
            <person name="Zhai J.W."/>
            <person name="Wu S.S."/>
            <person name="Zhou Z."/>
            <person name="Hsiao Y.Y."/>
            <person name="Wu W.L."/>
            <person name="Chen Y.Y."/>
            <person name="Lin Y.F."/>
            <person name="Hsu J.L."/>
            <person name="Li C.Y."/>
            <person name="Wang Z.W."/>
            <person name="Zhao X."/>
            <person name="Zhong W.Y."/>
            <person name="Ma X.K."/>
            <person name="Ma L."/>
            <person name="Huang J."/>
            <person name="Chen G.Z."/>
            <person name="Huang M.Z."/>
            <person name="Huang L."/>
            <person name="Peng D.H."/>
            <person name="Luo Y.B."/>
            <person name="Zou S.Q."/>
            <person name="Chen S.P."/>
            <person name="Lan S."/>
            <person name="Tsai W.C."/>
            <person name="Van de Peer Y."/>
            <person name="Liu Z.J."/>
        </authorList>
    </citation>
    <scope>NUCLEOTIDE SEQUENCE [LARGE SCALE GENOMIC DNA]</scope>
    <source>
        <strain evidence="8">Lor287</strain>
    </source>
</reference>
<keyword evidence="3" id="KW-0805">Transcription regulation</keyword>
<feature type="domain" description="BHLH" evidence="7">
    <location>
        <begin position="43"/>
        <end position="93"/>
    </location>
</feature>
<dbReference type="PANTHER" id="PTHR12565:SF184">
    <property type="entry name" value="BHLH TRANSCRIPTION FACTOR"/>
    <property type="match status" value="1"/>
</dbReference>
<dbReference type="InterPro" id="IPR024097">
    <property type="entry name" value="bHLH_ZIP_TF"/>
</dbReference>
<dbReference type="InterPro" id="IPR036638">
    <property type="entry name" value="HLH_DNA-bd_sf"/>
</dbReference>
<dbReference type="PANTHER" id="PTHR12565">
    <property type="entry name" value="STEROL REGULATORY ELEMENT-BINDING PROTEIN"/>
    <property type="match status" value="1"/>
</dbReference>
<comment type="subcellular location">
    <subcellularLocation>
        <location evidence="1">Nucleus</location>
    </subcellularLocation>
</comment>
<sequence>MVTTVFLALGLLLFVLFLLFRGEIAYIFMGSSKVAAAVADLSSLLAFAILLNSVRREKISQRMKLLQDLVPGCNKITGKALMLDEIINYVQSLQQQVEAGMHILHQNYMKYTLKEDDEEEDLQLSLLLQFLSMKLAIVNPRLDFNFENLISKESVLLPQVEALPICSYEPPTTPHLRATSEPHQSHKRVK</sequence>
<dbReference type="Proteomes" id="UP001418222">
    <property type="component" value="Unassembled WGS sequence"/>
</dbReference>
<dbReference type="AlphaFoldDB" id="A0AAP0G109"/>
<dbReference type="GO" id="GO:0005634">
    <property type="term" value="C:nucleus"/>
    <property type="evidence" value="ECO:0007669"/>
    <property type="project" value="UniProtKB-SubCell"/>
</dbReference>
<evidence type="ECO:0000256" key="1">
    <source>
        <dbReference type="ARBA" id="ARBA00004123"/>
    </source>
</evidence>
<organism evidence="8 9">
    <name type="scientific">Platanthera zijinensis</name>
    <dbReference type="NCBI Taxonomy" id="2320716"/>
    <lineage>
        <taxon>Eukaryota</taxon>
        <taxon>Viridiplantae</taxon>
        <taxon>Streptophyta</taxon>
        <taxon>Embryophyta</taxon>
        <taxon>Tracheophyta</taxon>
        <taxon>Spermatophyta</taxon>
        <taxon>Magnoliopsida</taxon>
        <taxon>Liliopsida</taxon>
        <taxon>Asparagales</taxon>
        <taxon>Orchidaceae</taxon>
        <taxon>Orchidoideae</taxon>
        <taxon>Orchideae</taxon>
        <taxon>Orchidinae</taxon>
        <taxon>Platanthera</taxon>
    </lineage>
</organism>
<keyword evidence="4" id="KW-0804">Transcription</keyword>
<dbReference type="GO" id="GO:0003700">
    <property type="term" value="F:DNA-binding transcription factor activity"/>
    <property type="evidence" value="ECO:0007669"/>
    <property type="project" value="TreeGrafter"/>
</dbReference>
<feature type="transmembrane region" description="Helical" evidence="6">
    <location>
        <begin position="35"/>
        <end position="54"/>
    </location>
</feature>